<dbReference type="InterPro" id="IPR002241">
    <property type="entry name" value="Glyco_hydro_27"/>
</dbReference>
<dbReference type="GO" id="GO:0000272">
    <property type="term" value="P:polysaccharide catabolic process"/>
    <property type="evidence" value="ECO:0007669"/>
    <property type="project" value="InterPro"/>
</dbReference>
<dbReference type="RefSeq" id="WP_238441437.1">
    <property type="nucleotide sequence ID" value="NZ_JADWYU010000043.1"/>
</dbReference>
<dbReference type="SUPFAM" id="SSF51011">
    <property type="entry name" value="Glycosyl hydrolase domain"/>
    <property type="match status" value="1"/>
</dbReference>
<dbReference type="Gene3D" id="2.60.120.260">
    <property type="entry name" value="Galactose-binding domain-like"/>
    <property type="match status" value="1"/>
</dbReference>
<keyword evidence="5 6" id="KW-0326">Glycosidase</keyword>
<dbReference type="EMBL" id="JAEACQ010000230">
    <property type="protein sequence ID" value="MBL7629502.1"/>
    <property type="molecule type" value="Genomic_DNA"/>
</dbReference>
<dbReference type="AlphaFoldDB" id="A0A937RG86"/>
<sequence>MLLVASCGLDRPAGGAGPRIVSVDDSVIGAALHQFDFSGGWTWSQGAGKFQQGDHYSGTTGDQYSIKFSGGRVALFGARAPWHGIAKVRLDGEERPDIDLYAPTRADQVELLSVHGLGGGTHELTVTVSGQKNPLSEDYIVTVDRIDVEGPISTATTGPSPSQGPSPSPTPGSEPTGQPADGIVRAAGTSLKLNGQTYRFTGVNAYELATYWDVNAGCGGQVNDLDAFFGSLRPNSMVRTWAFQDLATNKHTGKRDWTGIDRVVKAAERHGQRLILTIGNHWADCDQPKKGKEWYEDGYRAVQPGQPTSYWDYLREVVERYRSSPALGMWELLNEPEIACGSTPVLREFFDVAGGELKRLDPVHLLGSGVIGGTQCGLRDQDYVTVHQSPAIDVLSFHDYNRDDEALSSEVALRLQQMAKLGKPLVVGEAGIKAGSDAGCLSTARRAAKFEAKMTKQFSGGVSGFLVWNWIPGTEGCDYGISAGDPTLATIRDFNLGSGEVGAPPPTSAPSPTASATASPVSRAGPPMGFNHYNHFGNTINEGIVREIVDAMVRNGMREAGYVYVNIDDSWQGERDANGNIRTNSQFPSGIAALADYVHKRGMKLGIYTTPTAKTCAGRTGSEGHEKQDVQAFANWGVDYIKLDWCGADYSPDGAAAIARKWKEAIAASGRPMVLSINAGGTLHVPPWASEIVNLWRTGDDICSSWYNQTRDPDPASSCRGKQPAGIRDYLFNNTAGNAPFVGPGHWADPDMLEVGNKGLSFEEAKTHFSMWAMWSAPLLAGNDPRQMTGSDDASRILLNTEVIAVDQDPLSVMATKVRDDGGLQIWRKPLAGGGQAVALVNTRDEATTMTLSWRDLGWTSVSAVRDLWRHADLAPGGTGYTGSVPAHGTVMLRVAGS</sequence>
<protein>
    <recommendedName>
        <fullName evidence="6">Alpha-galactosidase</fullName>
        <ecNumber evidence="6">3.2.1.22</ecNumber>
    </recommendedName>
    <alternativeName>
        <fullName evidence="6">Melibiase</fullName>
    </alternativeName>
</protein>
<dbReference type="Pfam" id="PF17801">
    <property type="entry name" value="Melibiase_C"/>
    <property type="match status" value="1"/>
</dbReference>
<evidence type="ECO:0000256" key="4">
    <source>
        <dbReference type="ARBA" id="ARBA00023157"/>
    </source>
</evidence>
<feature type="compositionally biased region" description="Low complexity" evidence="7">
    <location>
        <begin position="510"/>
        <end position="520"/>
    </location>
</feature>
<feature type="region of interest" description="Disordered" evidence="7">
    <location>
        <begin position="151"/>
        <end position="182"/>
    </location>
</feature>
<dbReference type="Pfam" id="PF00150">
    <property type="entry name" value="Cellulase"/>
    <property type="match status" value="1"/>
</dbReference>
<dbReference type="EC" id="3.2.1.22" evidence="6"/>
<dbReference type="PRINTS" id="PR00740">
    <property type="entry name" value="GLHYDRLASE27"/>
</dbReference>
<evidence type="ECO:0000256" key="2">
    <source>
        <dbReference type="ARBA" id="ARBA00022729"/>
    </source>
</evidence>
<feature type="domain" description="Glycoside hydrolase family 5" evidence="8">
    <location>
        <begin position="253"/>
        <end position="447"/>
    </location>
</feature>
<name>A0A937RG86_9ACTN</name>
<evidence type="ECO:0000256" key="1">
    <source>
        <dbReference type="ARBA" id="ARBA00009743"/>
    </source>
</evidence>
<dbReference type="Gene3D" id="2.60.40.1180">
    <property type="entry name" value="Golgi alpha-mannosidase II"/>
    <property type="match status" value="1"/>
</dbReference>
<dbReference type="SUPFAM" id="SSF51445">
    <property type="entry name" value="(Trans)glycosidases"/>
    <property type="match status" value="2"/>
</dbReference>
<dbReference type="PANTHER" id="PTHR11452:SF75">
    <property type="entry name" value="ALPHA-GALACTOSIDASE MEL1"/>
    <property type="match status" value="1"/>
</dbReference>
<gene>
    <name evidence="10" type="ORF">I7412_20490</name>
</gene>
<feature type="region of interest" description="Disordered" evidence="7">
    <location>
        <begin position="496"/>
        <end position="523"/>
    </location>
</feature>
<comment type="similarity">
    <text evidence="1 6">Belongs to the glycosyl hydrolase 27 family.</text>
</comment>
<dbReference type="InterPro" id="IPR041233">
    <property type="entry name" value="Melibiase_C"/>
</dbReference>
<evidence type="ECO:0000259" key="8">
    <source>
        <dbReference type="Pfam" id="PF00150"/>
    </source>
</evidence>
<evidence type="ECO:0000313" key="11">
    <source>
        <dbReference type="Proteomes" id="UP000604475"/>
    </source>
</evidence>
<evidence type="ECO:0000313" key="10">
    <source>
        <dbReference type="EMBL" id="MBL7629502.1"/>
    </source>
</evidence>
<evidence type="ECO:0000256" key="3">
    <source>
        <dbReference type="ARBA" id="ARBA00022801"/>
    </source>
</evidence>
<dbReference type="CDD" id="cd14792">
    <property type="entry name" value="GH27"/>
    <property type="match status" value="1"/>
</dbReference>
<dbReference type="Gene3D" id="3.20.20.70">
    <property type="entry name" value="Aldolase class I"/>
    <property type="match status" value="1"/>
</dbReference>
<comment type="catalytic activity">
    <reaction evidence="6">
        <text>Hydrolysis of terminal, non-reducing alpha-D-galactose residues in alpha-D-galactosides, including galactose oligosaccharides, galactomannans and galactolipids.</text>
        <dbReference type="EC" id="3.2.1.22"/>
    </reaction>
</comment>
<dbReference type="GO" id="GO:0004557">
    <property type="term" value="F:alpha-galactosidase activity"/>
    <property type="evidence" value="ECO:0007669"/>
    <property type="project" value="UniProtKB-EC"/>
</dbReference>
<dbReference type="Proteomes" id="UP000604475">
    <property type="component" value="Unassembled WGS sequence"/>
</dbReference>
<dbReference type="Pfam" id="PF16499">
    <property type="entry name" value="Melibiase_2"/>
    <property type="match status" value="1"/>
</dbReference>
<feature type="domain" description="Alpha galactosidase C-terminal" evidence="9">
    <location>
        <begin position="821"/>
        <end position="895"/>
    </location>
</feature>
<evidence type="ECO:0000256" key="5">
    <source>
        <dbReference type="ARBA" id="ARBA00023295"/>
    </source>
</evidence>
<organism evidence="10 11">
    <name type="scientific">Frankia nepalensis</name>
    <dbReference type="NCBI Taxonomy" id="1836974"/>
    <lineage>
        <taxon>Bacteria</taxon>
        <taxon>Bacillati</taxon>
        <taxon>Actinomycetota</taxon>
        <taxon>Actinomycetes</taxon>
        <taxon>Frankiales</taxon>
        <taxon>Frankiaceae</taxon>
        <taxon>Frankia</taxon>
    </lineage>
</organism>
<evidence type="ECO:0000256" key="6">
    <source>
        <dbReference type="RuleBase" id="RU361168"/>
    </source>
</evidence>
<evidence type="ECO:0000259" key="9">
    <source>
        <dbReference type="Pfam" id="PF17801"/>
    </source>
</evidence>
<keyword evidence="2" id="KW-0732">Signal</keyword>
<feature type="compositionally biased region" description="Pro residues" evidence="7">
    <location>
        <begin position="162"/>
        <end position="172"/>
    </location>
</feature>
<dbReference type="InterPro" id="IPR017853">
    <property type="entry name" value="GH"/>
</dbReference>
<keyword evidence="3 6" id="KW-0378">Hydrolase</keyword>
<keyword evidence="11" id="KW-1185">Reference proteome</keyword>
<evidence type="ECO:0000256" key="7">
    <source>
        <dbReference type="SAM" id="MobiDB-lite"/>
    </source>
</evidence>
<dbReference type="PROSITE" id="PS00512">
    <property type="entry name" value="ALPHA_GALACTOSIDASE"/>
    <property type="match status" value="1"/>
</dbReference>
<dbReference type="Gene3D" id="3.20.20.80">
    <property type="entry name" value="Glycosidases"/>
    <property type="match status" value="1"/>
</dbReference>
<dbReference type="InterPro" id="IPR000111">
    <property type="entry name" value="Glyco_hydro_27/36_CS"/>
</dbReference>
<dbReference type="InterPro" id="IPR001547">
    <property type="entry name" value="Glyco_hydro_5"/>
</dbReference>
<dbReference type="PANTHER" id="PTHR11452">
    <property type="entry name" value="ALPHA-GALACTOSIDASE/ALPHA-N-ACETYLGALACTOSAMINIDASE"/>
    <property type="match status" value="1"/>
</dbReference>
<dbReference type="FunFam" id="2.60.40.1180:FF:000008">
    <property type="entry name" value="Alpha-galactosidase"/>
    <property type="match status" value="1"/>
</dbReference>
<dbReference type="InterPro" id="IPR013785">
    <property type="entry name" value="Aldolase_TIM"/>
</dbReference>
<proteinExistence type="inferred from homology"/>
<accession>A0A937RG86</accession>
<comment type="caution">
    <text evidence="10">The sequence shown here is derived from an EMBL/GenBank/DDBJ whole genome shotgun (WGS) entry which is preliminary data.</text>
</comment>
<dbReference type="InterPro" id="IPR013780">
    <property type="entry name" value="Glyco_hydro_b"/>
</dbReference>
<reference evidence="10" key="1">
    <citation type="submission" date="2020-12" db="EMBL/GenBank/DDBJ databases">
        <title>Genomic characterization of non-nitrogen-fixing Frankia strains.</title>
        <authorList>
            <person name="Carlos-Shanley C."/>
            <person name="Guerra T."/>
            <person name="Hahn D."/>
        </authorList>
    </citation>
    <scope>NUCLEOTIDE SEQUENCE</scope>
    <source>
        <strain evidence="10">CN6</strain>
    </source>
</reference>
<keyword evidence="4 6" id="KW-1015">Disulfide bond</keyword>